<keyword evidence="4" id="KW-0862">Zinc</keyword>
<dbReference type="PANTHER" id="PTHR43585:SF2">
    <property type="entry name" value="ATP-GRASP ENZYME FSQD"/>
    <property type="match status" value="1"/>
</dbReference>
<dbReference type="GO" id="GO:0008270">
    <property type="term" value="F:zinc ion binding"/>
    <property type="evidence" value="ECO:0007669"/>
    <property type="project" value="UniProtKB-KW"/>
</dbReference>
<dbReference type="InterPro" id="IPR052032">
    <property type="entry name" value="ATP-dep_AA_Ligase"/>
</dbReference>
<reference evidence="9" key="1">
    <citation type="journal article" date="2008" name="Nature">
        <title>The amphioxus genome and the evolution of the chordate karyotype.</title>
        <authorList>
            <consortium name="US DOE Joint Genome Institute (JGI-PGF)"/>
            <person name="Putnam N.H."/>
            <person name="Butts T."/>
            <person name="Ferrier D.E.K."/>
            <person name="Furlong R.F."/>
            <person name="Hellsten U."/>
            <person name="Kawashima T."/>
            <person name="Robinson-Rechavi M."/>
            <person name="Shoguchi E."/>
            <person name="Terry A."/>
            <person name="Yu J.-K."/>
            <person name="Benito-Gutierrez E.L."/>
            <person name="Dubchak I."/>
            <person name="Garcia-Fernandez J."/>
            <person name="Gibson-Brown J.J."/>
            <person name="Grigoriev I.V."/>
            <person name="Horton A.C."/>
            <person name="de Jong P.J."/>
            <person name="Jurka J."/>
            <person name="Kapitonov V.V."/>
            <person name="Kohara Y."/>
            <person name="Kuroki Y."/>
            <person name="Lindquist E."/>
            <person name="Lucas S."/>
            <person name="Osoegawa K."/>
            <person name="Pennacchio L.A."/>
            <person name="Salamov A.A."/>
            <person name="Satou Y."/>
            <person name="Sauka-Spengler T."/>
            <person name="Schmutz J."/>
            <person name="Shin-I T."/>
            <person name="Toyoda A."/>
            <person name="Bronner-Fraser M."/>
            <person name="Fujiyama A."/>
            <person name="Holland L.Z."/>
            <person name="Holland P.W.H."/>
            <person name="Satoh N."/>
            <person name="Rokhsar D.S."/>
        </authorList>
    </citation>
    <scope>NUCLEOTIDE SEQUENCE [LARGE SCALE GENOMIC DNA]</scope>
    <source>
        <strain evidence="9">S238N-H82</strain>
        <tissue evidence="9">Testes</tissue>
    </source>
</reference>
<evidence type="ECO:0000313" key="9">
    <source>
        <dbReference type="EMBL" id="EEN54543.1"/>
    </source>
</evidence>
<evidence type="ECO:0000259" key="7">
    <source>
        <dbReference type="PROSITE" id="PS50966"/>
    </source>
</evidence>
<dbReference type="InParanoid" id="C3YZ35"/>
<dbReference type="InterPro" id="IPR029309">
    <property type="entry name" value="CaRF"/>
</dbReference>
<evidence type="ECO:0000256" key="1">
    <source>
        <dbReference type="ARBA" id="ARBA00022598"/>
    </source>
</evidence>
<name>C3YZ35_BRAFL</name>
<proteinExistence type="predicted"/>
<keyword evidence="4" id="KW-0863">Zinc-finger</keyword>
<dbReference type="SUPFAM" id="SSF56059">
    <property type="entry name" value="Glutathione synthetase ATP-binding domain-like"/>
    <property type="match status" value="1"/>
</dbReference>
<feature type="domain" description="SWIM-type" evidence="7">
    <location>
        <begin position="828"/>
        <end position="864"/>
    </location>
</feature>
<feature type="region of interest" description="Disordered" evidence="6">
    <location>
        <begin position="695"/>
        <end position="714"/>
    </location>
</feature>
<evidence type="ECO:0000256" key="4">
    <source>
        <dbReference type="PROSITE-ProRule" id="PRU00325"/>
    </source>
</evidence>
<keyword evidence="1" id="KW-0436">Ligase</keyword>
<evidence type="ECO:0008006" key="10">
    <source>
        <dbReference type="Google" id="ProtNLM"/>
    </source>
</evidence>
<evidence type="ECO:0000259" key="8">
    <source>
        <dbReference type="PROSITE" id="PS50975"/>
    </source>
</evidence>
<sequence>METGMKLSSFTRCDLEASSDSDPECCCLGVQCCLATQRDGNSFHCDVSVLIPFSSEDKDKTEILRQCPTVQVSEVIFNNIEENETLLDYVQRLEKLVADHNINIILPTIDLSTFVHAAIARDFPHIPGPSVESCYLAFHKAYSRQYLDPTENPTPYDVVDMDSPTMLEDAQRALEKVGLPAFVKPAAAFDTFGVAKVENYEDMKRALQNLRTMRDEHPDFKSSPSAAFFKDYFKQYLDVEKYPLALRDVVIVEPYLDAVALYTVDGCIVDKEIVQWTITDELRFDHQEAKFMTVISPTSEPEDLQKRIWDVYDGVMTRMVQFGFNNCFTNIEVFRMKDGQLRLCEVNARGSKQLQGCYRESYKNANQDYVYLTAGRGVKYVTPPNTGRWASAYIVKFDNMERPGNLMDFDKIEKLKSDPDMMFILTAGPDDDVTNFTGSAGCHFCWLFTYGNSREAMIRKLVDVLKLVLRLCEVNARGSKQLQGCYRESYKNANQDYVYLTAGRGVKYVTPPQTGRWASAYIVKFDNMERPGNLMDFDQILKLKSDPDVMFILTAGPDDDVTNFTGSAGCHFCWLFTYGNSREAMIRKLVDVLKLVIDKDTDARRRKASKDLKKAIDQKPSSVQATVQFHTCFPTLTEHKNHPTVGEVAELREGVDERVKGRIRTLALNGVKDIREMRRHLDAYVNDDLFKGQDLPPTTRRRYNPTDKDIRNNMDKSKDRIKNSKEDQCNVQVKEKQKIDLCKKFFKTVTAFITNILRRYTQLNIESSSMYRRYNENIPVYLRDRPRGFVQHMKARLEEAKDYTANDVIELDHDTFSVKSQSEPSKYHTVYFGDDEDMPCCTCRDWARHLLPCKHFFAIFQQVSGWGWENLPASYKDNPLFTLDDSCLGQKADSPSTSASVNVEASNATQLAFIPASLPEKKSSNKRKRDRMRTACGSLLHAITENTYHLQDEEYLQELKDQLTEMLEDNI</sequence>
<dbReference type="Pfam" id="PF15299">
    <property type="entry name" value="ALS2CR8"/>
    <property type="match status" value="1"/>
</dbReference>
<gene>
    <name evidence="9" type="ORF">BRAFLDRAFT_66915</name>
</gene>
<protein>
    <recommendedName>
        <fullName evidence="10">SWIM-type domain-containing protein</fullName>
    </recommendedName>
</protein>
<dbReference type="PROSITE" id="PS50975">
    <property type="entry name" value="ATP_GRASP"/>
    <property type="match status" value="1"/>
</dbReference>
<keyword evidence="4" id="KW-0479">Metal-binding</keyword>
<evidence type="ECO:0000256" key="6">
    <source>
        <dbReference type="SAM" id="MobiDB-lite"/>
    </source>
</evidence>
<dbReference type="PROSITE" id="PS50966">
    <property type="entry name" value="ZF_SWIM"/>
    <property type="match status" value="1"/>
</dbReference>
<evidence type="ECO:0000256" key="2">
    <source>
        <dbReference type="ARBA" id="ARBA00022741"/>
    </source>
</evidence>
<dbReference type="Gene3D" id="3.30.470.20">
    <property type="entry name" value="ATP-grasp fold, B domain"/>
    <property type="match status" value="2"/>
</dbReference>
<dbReference type="EMBL" id="GG666565">
    <property type="protein sequence ID" value="EEN54543.1"/>
    <property type="molecule type" value="Genomic_DNA"/>
</dbReference>
<dbReference type="InterPro" id="IPR007527">
    <property type="entry name" value="Znf_SWIM"/>
</dbReference>
<dbReference type="AlphaFoldDB" id="C3YZ35"/>
<dbReference type="GO" id="GO:0016874">
    <property type="term" value="F:ligase activity"/>
    <property type="evidence" value="ECO:0007669"/>
    <property type="project" value="UniProtKB-KW"/>
</dbReference>
<evidence type="ECO:0000256" key="3">
    <source>
        <dbReference type="ARBA" id="ARBA00022840"/>
    </source>
</evidence>
<keyword evidence="2 5" id="KW-0547">Nucleotide-binding</keyword>
<dbReference type="eggNOG" id="ENOG502TJZW">
    <property type="taxonomic scope" value="Eukaryota"/>
</dbReference>
<keyword evidence="3 5" id="KW-0067">ATP-binding</keyword>
<organism>
    <name type="scientific">Branchiostoma floridae</name>
    <name type="common">Florida lancelet</name>
    <name type="synonym">Amphioxus</name>
    <dbReference type="NCBI Taxonomy" id="7739"/>
    <lineage>
        <taxon>Eukaryota</taxon>
        <taxon>Metazoa</taxon>
        <taxon>Chordata</taxon>
        <taxon>Cephalochordata</taxon>
        <taxon>Leptocardii</taxon>
        <taxon>Amphioxiformes</taxon>
        <taxon>Branchiostomatidae</taxon>
        <taxon>Branchiostoma</taxon>
    </lineage>
</organism>
<evidence type="ECO:0000256" key="5">
    <source>
        <dbReference type="PROSITE-ProRule" id="PRU00409"/>
    </source>
</evidence>
<dbReference type="PANTHER" id="PTHR43585">
    <property type="entry name" value="FUMIPYRROLE BIOSYNTHESIS PROTEIN C"/>
    <property type="match status" value="1"/>
</dbReference>
<dbReference type="GO" id="GO:0005524">
    <property type="term" value="F:ATP binding"/>
    <property type="evidence" value="ECO:0007669"/>
    <property type="project" value="UniProtKB-UniRule"/>
</dbReference>
<dbReference type="GO" id="GO:0003700">
    <property type="term" value="F:DNA-binding transcription factor activity"/>
    <property type="evidence" value="ECO:0007669"/>
    <property type="project" value="InterPro"/>
</dbReference>
<dbReference type="InterPro" id="IPR011761">
    <property type="entry name" value="ATP-grasp"/>
</dbReference>
<feature type="domain" description="ATP-grasp" evidence="8">
    <location>
        <begin position="144"/>
        <end position="376"/>
    </location>
</feature>
<feature type="compositionally biased region" description="Basic and acidic residues" evidence="6">
    <location>
        <begin position="704"/>
        <end position="714"/>
    </location>
</feature>
<accession>C3YZ35</accession>